<dbReference type="SUPFAM" id="SSF53756">
    <property type="entry name" value="UDP-Glycosyltransferase/glycogen phosphorylase"/>
    <property type="match status" value="1"/>
</dbReference>
<dbReference type="GO" id="GO:0016757">
    <property type="term" value="F:glycosyltransferase activity"/>
    <property type="evidence" value="ECO:0007669"/>
    <property type="project" value="InterPro"/>
</dbReference>
<feature type="domain" description="Glycosyltransferase subfamily 4-like N-terminal" evidence="3">
    <location>
        <begin position="22"/>
        <end position="175"/>
    </location>
</feature>
<evidence type="ECO:0000313" key="5">
    <source>
        <dbReference type="Proteomes" id="UP000035760"/>
    </source>
</evidence>
<dbReference type="GO" id="GO:0009103">
    <property type="term" value="P:lipopolysaccharide biosynthetic process"/>
    <property type="evidence" value="ECO:0007669"/>
    <property type="project" value="TreeGrafter"/>
</dbReference>
<dbReference type="STRING" id="1400863.BN873_1090002"/>
<dbReference type="Proteomes" id="UP000035760">
    <property type="component" value="Unassembled WGS sequence"/>
</dbReference>
<dbReference type="CDD" id="cd03809">
    <property type="entry name" value="GT4_MtfB-like"/>
    <property type="match status" value="1"/>
</dbReference>
<name>W6MB82_9GAMM</name>
<comment type="caution">
    <text evidence="4">The sequence shown here is derived from an EMBL/GenBank/DDBJ whole genome shotgun (WGS) entry which is preliminary data.</text>
</comment>
<dbReference type="EMBL" id="CBTJ020000012">
    <property type="protein sequence ID" value="CDI01143.1"/>
    <property type="molecule type" value="Genomic_DNA"/>
</dbReference>
<dbReference type="PANTHER" id="PTHR46401:SF2">
    <property type="entry name" value="GLYCOSYLTRANSFERASE WBBK-RELATED"/>
    <property type="match status" value="1"/>
</dbReference>
<dbReference type="Pfam" id="PF00534">
    <property type="entry name" value="Glycos_transf_1"/>
    <property type="match status" value="1"/>
</dbReference>
<accession>W6MB82</accession>
<evidence type="ECO:0000313" key="4">
    <source>
        <dbReference type="EMBL" id="CDI01143.1"/>
    </source>
</evidence>
<dbReference type="Gene3D" id="3.40.50.2000">
    <property type="entry name" value="Glycogen Phosphorylase B"/>
    <property type="match status" value="2"/>
</dbReference>
<protein>
    <recommendedName>
        <fullName evidence="6">Glycosyl transferase group 1</fullName>
    </recommendedName>
</protein>
<evidence type="ECO:0000259" key="3">
    <source>
        <dbReference type="Pfam" id="PF13439"/>
    </source>
</evidence>
<reference evidence="4" key="2">
    <citation type="submission" date="2014-03" db="EMBL/GenBank/DDBJ databases">
        <title>Candidatus Competibacter-lineage genomes retrieved from metagenomes reveal functional metabolic diversity.</title>
        <authorList>
            <person name="McIlroy S.J."/>
            <person name="Albertsen M."/>
            <person name="Andresen E.K."/>
            <person name="Saunders A.M."/>
            <person name="Kristiansen R."/>
            <person name="Stokholm-Bjerregaard M."/>
            <person name="Nielsen K.L."/>
            <person name="Nielsen P.H."/>
        </authorList>
    </citation>
    <scope>NUCLEOTIDE SEQUENCE</scope>
    <source>
        <strain evidence="4">Run_A_D11</strain>
    </source>
</reference>
<feature type="domain" description="Glycosyl transferase family 1" evidence="2">
    <location>
        <begin position="197"/>
        <end position="337"/>
    </location>
</feature>
<dbReference type="Pfam" id="PF13439">
    <property type="entry name" value="Glyco_transf_4"/>
    <property type="match status" value="1"/>
</dbReference>
<evidence type="ECO:0008006" key="6">
    <source>
        <dbReference type="Google" id="ProtNLM"/>
    </source>
</evidence>
<dbReference type="PANTHER" id="PTHR46401">
    <property type="entry name" value="GLYCOSYLTRANSFERASE WBBK-RELATED"/>
    <property type="match status" value="1"/>
</dbReference>
<organism evidence="4 5">
    <name type="scientific">Candidatus Competibacter denitrificans Run_A_D11</name>
    <dbReference type="NCBI Taxonomy" id="1400863"/>
    <lineage>
        <taxon>Bacteria</taxon>
        <taxon>Pseudomonadati</taxon>
        <taxon>Pseudomonadota</taxon>
        <taxon>Gammaproteobacteria</taxon>
        <taxon>Candidatus Competibacteraceae</taxon>
        <taxon>Candidatus Competibacter</taxon>
    </lineage>
</organism>
<gene>
    <name evidence="4" type="ORF">BN873_1090002</name>
</gene>
<dbReference type="AlphaFoldDB" id="W6MB82"/>
<dbReference type="InterPro" id="IPR001296">
    <property type="entry name" value="Glyco_trans_1"/>
</dbReference>
<reference evidence="4" key="1">
    <citation type="submission" date="2013-07" db="EMBL/GenBank/DDBJ databases">
        <authorList>
            <person name="McIlroy S."/>
        </authorList>
    </citation>
    <scope>NUCLEOTIDE SEQUENCE [LARGE SCALE GENOMIC DNA]</scope>
    <source>
        <strain evidence="4">Run_A_D11</strain>
    </source>
</reference>
<keyword evidence="1" id="KW-0808">Transferase</keyword>
<keyword evidence="5" id="KW-1185">Reference proteome</keyword>
<dbReference type="InterPro" id="IPR028098">
    <property type="entry name" value="Glyco_trans_4-like_N"/>
</dbReference>
<sequence length="385" mass="44480">MQAEPLLRLGIDARCLNTPHIRGMGKYASELIKNADALAKVEWRFFADRPDAVFHKPVESGEIELFDLKGYRFNTWEQIGLPWQARRAGIDILHCIATTLPYWQAVPTIVTIHDTLMWKEDELHLSYNKWYLHHLIPAAFKRCTAIITISESSRRDILELWPYLERKLHVIPHGVSDIYLNEQSKILSPTFLDKVGPAPYFLYIGGSLARKRFGWAIKVLVNIDIPKIRLLVCGFSEAERTQARQNIEPSLRDRIVFLPFIEETYMAQLYQQAVAVLYPTLYEGFGFPALEAQAVGTPVLFSALGSLIELIGPSAEILPPENLDAWVKTCQRLFYQRGEFNMRIPNKDAREWAQQFSWKVSSTRHLELYRKVAEQTRSLLKSRFF</sequence>
<evidence type="ECO:0000256" key="1">
    <source>
        <dbReference type="ARBA" id="ARBA00022679"/>
    </source>
</evidence>
<proteinExistence type="predicted"/>
<evidence type="ECO:0000259" key="2">
    <source>
        <dbReference type="Pfam" id="PF00534"/>
    </source>
</evidence>